<dbReference type="EMBL" id="MFZO01000045">
    <property type="protein sequence ID" value="OGK23586.1"/>
    <property type="molecule type" value="Genomic_DNA"/>
</dbReference>
<dbReference type="NCBIfam" id="TIGR02532">
    <property type="entry name" value="IV_pilin_GFxxxE"/>
    <property type="match status" value="1"/>
</dbReference>
<evidence type="ECO:0000313" key="7">
    <source>
        <dbReference type="EMBL" id="OGK23586.1"/>
    </source>
</evidence>
<evidence type="ECO:0000313" key="8">
    <source>
        <dbReference type="Proteomes" id="UP000177913"/>
    </source>
</evidence>
<keyword evidence="3 6" id="KW-0812">Transmembrane</keyword>
<keyword evidence="2" id="KW-0488">Methylation</keyword>
<dbReference type="InterPro" id="IPR000983">
    <property type="entry name" value="Bac_GSPG_pilin"/>
</dbReference>
<dbReference type="InterPro" id="IPR045584">
    <property type="entry name" value="Pilin-like"/>
</dbReference>
<sequence length="149" mass="16421">MRKNFQFSIFNFQFNTGFTMLEMLVVIGIIGILVGMGAVSYSSAQKKARDSKRKLDIGAIKNAMEQYYSLCNGSYPADVGGKVPDIIRTEPYPTCSTQTDIMPSTPTDPKTLDPYDYNPGSIPPSICATNGAVNLMETESTNYCVYLEQ</sequence>
<dbReference type="GO" id="GO:0016020">
    <property type="term" value="C:membrane"/>
    <property type="evidence" value="ECO:0007669"/>
    <property type="project" value="UniProtKB-SubCell"/>
</dbReference>
<reference evidence="7 8" key="1">
    <citation type="journal article" date="2016" name="Nat. Commun.">
        <title>Thousands of microbial genomes shed light on interconnected biogeochemical processes in an aquifer system.</title>
        <authorList>
            <person name="Anantharaman K."/>
            <person name="Brown C.T."/>
            <person name="Hug L.A."/>
            <person name="Sharon I."/>
            <person name="Castelle C.J."/>
            <person name="Probst A.J."/>
            <person name="Thomas B.C."/>
            <person name="Singh A."/>
            <person name="Wilkins M.J."/>
            <person name="Karaoz U."/>
            <person name="Brodie E.L."/>
            <person name="Williams K.H."/>
            <person name="Hubbard S.S."/>
            <person name="Banfield J.F."/>
        </authorList>
    </citation>
    <scope>NUCLEOTIDE SEQUENCE [LARGE SCALE GENOMIC DNA]</scope>
</reference>
<keyword evidence="5 6" id="KW-0472">Membrane</keyword>
<proteinExistence type="predicted"/>
<evidence type="ECO:0000256" key="6">
    <source>
        <dbReference type="SAM" id="Phobius"/>
    </source>
</evidence>
<evidence type="ECO:0008006" key="9">
    <source>
        <dbReference type="Google" id="ProtNLM"/>
    </source>
</evidence>
<accession>A0A1F7GYE2</accession>
<dbReference type="PRINTS" id="PR00813">
    <property type="entry name" value="BCTERIALGSPG"/>
</dbReference>
<evidence type="ECO:0000256" key="5">
    <source>
        <dbReference type="ARBA" id="ARBA00023136"/>
    </source>
</evidence>
<dbReference type="InterPro" id="IPR012902">
    <property type="entry name" value="N_methyl_site"/>
</dbReference>
<gene>
    <name evidence="7" type="ORF">A3C25_04775</name>
</gene>
<dbReference type="AlphaFoldDB" id="A0A1F7GYE2"/>
<dbReference type="Gene3D" id="3.30.700.10">
    <property type="entry name" value="Glycoprotein, Type 4 Pilin"/>
    <property type="match status" value="1"/>
</dbReference>
<keyword evidence="4 6" id="KW-1133">Transmembrane helix</keyword>
<dbReference type="Proteomes" id="UP000177913">
    <property type="component" value="Unassembled WGS sequence"/>
</dbReference>
<dbReference type="Pfam" id="PF07963">
    <property type="entry name" value="N_methyl"/>
    <property type="match status" value="1"/>
</dbReference>
<dbReference type="GO" id="GO:0015628">
    <property type="term" value="P:protein secretion by the type II secretion system"/>
    <property type="evidence" value="ECO:0007669"/>
    <property type="project" value="InterPro"/>
</dbReference>
<name>A0A1F7GYE2_9BACT</name>
<comment type="caution">
    <text evidence="7">The sequence shown here is derived from an EMBL/GenBank/DDBJ whole genome shotgun (WGS) entry which is preliminary data.</text>
</comment>
<evidence type="ECO:0000256" key="4">
    <source>
        <dbReference type="ARBA" id="ARBA00022989"/>
    </source>
</evidence>
<dbReference type="GO" id="GO:0015627">
    <property type="term" value="C:type II protein secretion system complex"/>
    <property type="evidence" value="ECO:0007669"/>
    <property type="project" value="InterPro"/>
</dbReference>
<protein>
    <recommendedName>
        <fullName evidence="9">Type II secretion system protein GspG C-terminal domain-containing protein</fullName>
    </recommendedName>
</protein>
<evidence type="ECO:0000256" key="2">
    <source>
        <dbReference type="ARBA" id="ARBA00022481"/>
    </source>
</evidence>
<feature type="transmembrane region" description="Helical" evidence="6">
    <location>
        <begin position="20"/>
        <end position="44"/>
    </location>
</feature>
<dbReference type="PANTHER" id="PTHR30093">
    <property type="entry name" value="GENERAL SECRETION PATHWAY PROTEIN G"/>
    <property type="match status" value="1"/>
</dbReference>
<dbReference type="SUPFAM" id="SSF54523">
    <property type="entry name" value="Pili subunits"/>
    <property type="match status" value="1"/>
</dbReference>
<dbReference type="PANTHER" id="PTHR30093:SF44">
    <property type="entry name" value="TYPE II SECRETION SYSTEM CORE PROTEIN G"/>
    <property type="match status" value="1"/>
</dbReference>
<comment type="subcellular location">
    <subcellularLocation>
        <location evidence="1">Membrane</location>
        <topology evidence="1">Single-pass membrane protein</topology>
    </subcellularLocation>
</comment>
<evidence type="ECO:0000256" key="3">
    <source>
        <dbReference type="ARBA" id="ARBA00022692"/>
    </source>
</evidence>
<evidence type="ECO:0000256" key="1">
    <source>
        <dbReference type="ARBA" id="ARBA00004167"/>
    </source>
</evidence>
<organism evidence="7 8">
    <name type="scientific">Candidatus Roizmanbacteria bacterium RIFCSPHIGHO2_02_FULL_38_11</name>
    <dbReference type="NCBI Taxonomy" id="1802039"/>
    <lineage>
        <taxon>Bacteria</taxon>
        <taxon>Candidatus Roizmaniibacteriota</taxon>
    </lineage>
</organism>